<evidence type="ECO:0000256" key="1">
    <source>
        <dbReference type="ARBA" id="ARBA00000085"/>
    </source>
</evidence>
<dbReference type="InterPro" id="IPR003594">
    <property type="entry name" value="HATPase_dom"/>
</dbReference>
<evidence type="ECO:0000256" key="2">
    <source>
        <dbReference type="ARBA" id="ARBA00012438"/>
    </source>
</evidence>
<dbReference type="Gene3D" id="1.10.287.130">
    <property type="match status" value="1"/>
</dbReference>
<dbReference type="EMBL" id="CP039393">
    <property type="protein sequence ID" value="QCD36796.1"/>
    <property type="molecule type" value="Genomic_DNA"/>
</dbReference>
<feature type="transmembrane region" description="Helical" evidence="7">
    <location>
        <begin position="14"/>
        <end position="34"/>
    </location>
</feature>
<dbReference type="SMART" id="SM00387">
    <property type="entry name" value="HATPase_c"/>
    <property type="match status" value="1"/>
</dbReference>
<dbReference type="KEGG" id="mgod:E7746_13370"/>
<evidence type="ECO:0000256" key="3">
    <source>
        <dbReference type="ARBA" id="ARBA00022553"/>
    </source>
</evidence>
<gene>
    <name evidence="9" type="ORF">E7746_13370</name>
</gene>
<comment type="catalytic activity">
    <reaction evidence="1">
        <text>ATP + protein L-histidine = ADP + protein N-phospho-L-histidine.</text>
        <dbReference type="EC" id="2.7.13.3"/>
    </reaction>
</comment>
<keyword evidence="7" id="KW-1133">Transmembrane helix</keyword>
<proteinExistence type="predicted"/>
<dbReference type="Pfam" id="PF02518">
    <property type="entry name" value="HATPase_c"/>
    <property type="match status" value="1"/>
</dbReference>
<evidence type="ECO:0000256" key="5">
    <source>
        <dbReference type="ARBA" id="ARBA00022777"/>
    </source>
</evidence>
<dbReference type="CDD" id="cd00082">
    <property type="entry name" value="HisKA"/>
    <property type="match status" value="1"/>
</dbReference>
<feature type="domain" description="Histidine kinase" evidence="8">
    <location>
        <begin position="259"/>
        <end position="464"/>
    </location>
</feature>
<dbReference type="InterPro" id="IPR036097">
    <property type="entry name" value="HisK_dim/P_sf"/>
</dbReference>
<dbReference type="PANTHER" id="PTHR45453:SF1">
    <property type="entry name" value="PHOSPHATE REGULON SENSOR PROTEIN PHOR"/>
    <property type="match status" value="1"/>
</dbReference>
<keyword evidence="4" id="KW-0808">Transferase</keyword>
<protein>
    <recommendedName>
        <fullName evidence="2">histidine kinase</fullName>
        <ecNumber evidence="2">2.7.13.3</ecNumber>
    </recommendedName>
</protein>
<reference evidence="9 10" key="1">
    <citation type="submission" date="2019-02" db="EMBL/GenBank/DDBJ databases">
        <title>Isolation and identification of novel species under the genus Muribaculum.</title>
        <authorList>
            <person name="Miyake S."/>
            <person name="Ding Y."/>
            <person name="Low A."/>
            <person name="Soh M."/>
            <person name="Seedorf H."/>
        </authorList>
    </citation>
    <scope>NUCLEOTIDE SEQUENCE [LARGE SCALE GENOMIC DNA]</scope>
    <source>
        <strain evidence="9 10">TLL-A4</strain>
    </source>
</reference>
<keyword evidence="7" id="KW-0472">Membrane</keyword>
<dbReference type="Pfam" id="PF00512">
    <property type="entry name" value="HisKA"/>
    <property type="match status" value="1"/>
</dbReference>
<evidence type="ECO:0000256" key="7">
    <source>
        <dbReference type="SAM" id="Phobius"/>
    </source>
</evidence>
<dbReference type="RefSeq" id="WP_123394931.1">
    <property type="nucleotide sequence ID" value="NZ_CP039393.1"/>
</dbReference>
<evidence type="ECO:0000313" key="9">
    <source>
        <dbReference type="EMBL" id="QCD36796.1"/>
    </source>
</evidence>
<keyword evidence="3" id="KW-0597">Phosphoprotein</keyword>
<dbReference type="GO" id="GO:0004721">
    <property type="term" value="F:phosphoprotein phosphatase activity"/>
    <property type="evidence" value="ECO:0007669"/>
    <property type="project" value="TreeGrafter"/>
</dbReference>
<keyword evidence="7" id="KW-0812">Transmembrane</keyword>
<dbReference type="InterPro" id="IPR036890">
    <property type="entry name" value="HATPase_C_sf"/>
</dbReference>
<dbReference type="PROSITE" id="PS50109">
    <property type="entry name" value="HIS_KIN"/>
    <property type="match status" value="1"/>
</dbReference>
<dbReference type="Gene3D" id="3.30.565.10">
    <property type="entry name" value="Histidine kinase-like ATPase, C-terminal domain"/>
    <property type="match status" value="1"/>
</dbReference>
<dbReference type="EC" id="2.7.13.3" evidence="2"/>
<dbReference type="SUPFAM" id="SSF47384">
    <property type="entry name" value="Homodimeric domain of signal transducing histidine kinase"/>
    <property type="match status" value="1"/>
</dbReference>
<keyword evidence="5 9" id="KW-0418">Kinase</keyword>
<sequence>MAGSKIRFSFHSRVLLLVLTMSWLLVGTFMVFQYRREKAFKEQLLDCELQMHNRRILDDISRGVSIDSIIGHIGSPLDNLRISLIDNAGNVIFDNNDSTPFPSGDHNSRPEVIEARKSGIGHSVSRYSVSDNCSYFYSAMRGDDGIVIRSAAPYTHSLQEVLKADSSILWIMIAFAIVLSLASYVASHKISLSIRRLNLFAEKAEKGERIYNDEAFPHDELGSIASHIVRLYIQRDEQHREALRQEKDKIRLKKQLTNNINHELKTPVASILVCLELLRDHPEMLSEEKKRELNDRIFANAQRLNSLLKDVAAITRMDEGEEMIEKAPVDLVELVNDVVAEERLRTSMNITVDMPQLKINGNRQLLESIFRNLIDNAISYSGGSEIVIKADNEGNFTVSDNGCGVPDEHLPHIFERFYRIDKGRSRAAGGTGLGLSIVRNAVGIHGSDISVTNDGGLQFRFRLH</sequence>
<dbReference type="SUPFAM" id="SSF55874">
    <property type="entry name" value="ATPase domain of HSP90 chaperone/DNA topoisomerase II/histidine kinase"/>
    <property type="match status" value="1"/>
</dbReference>
<dbReference type="InterPro" id="IPR003661">
    <property type="entry name" value="HisK_dim/P_dom"/>
</dbReference>
<keyword evidence="10" id="KW-1185">Reference proteome</keyword>
<dbReference type="InterPro" id="IPR050351">
    <property type="entry name" value="BphY/WalK/GraS-like"/>
</dbReference>
<dbReference type="GO" id="GO:0016036">
    <property type="term" value="P:cellular response to phosphate starvation"/>
    <property type="evidence" value="ECO:0007669"/>
    <property type="project" value="TreeGrafter"/>
</dbReference>
<dbReference type="Proteomes" id="UP000297031">
    <property type="component" value="Chromosome"/>
</dbReference>
<dbReference type="GO" id="GO:0005886">
    <property type="term" value="C:plasma membrane"/>
    <property type="evidence" value="ECO:0007669"/>
    <property type="project" value="TreeGrafter"/>
</dbReference>
<dbReference type="InterPro" id="IPR004358">
    <property type="entry name" value="Sig_transdc_His_kin-like_C"/>
</dbReference>
<dbReference type="SMART" id="SM00388">
    <property type="entry name" value="HisKA"/>
    <property type="match status" value="1"/>
</dbReference>
<keyword evidence="6" id="KW-0902">Two-component regulatory system</keyword>
<dbReference type="InterPro" id="IPR005467">
    <property type="entry name" value="His_kinase_dom"/>
</dbReference>
<dbReference type="OrthoDB" id="9813151at2"/>
<feature type="transmembrane region" description="Helical" evidence="7">
    <location>
        <begin position="167"/>
        <end position="186"/>
    </location>
</feature>
<dbReference type="AlphaFoldDB" id="A0A4P7VR35"/>
<name>A0A4P7VR35_9BACT</name>
<dbReference type="GO" id="GO:0000155">
    <property type="term" value="F:phosphorelay sensor kinase activity"/>
    <property type="evidence" value="ECO:0007669"/>
    <property type="project" value="InterPro"/>
</dbReference>
<evidence type="ECO:0000313" key="10">
    <source>
        <dbReference type="Proteomes" id="UP000297031"/>
    </source>
</evidence>
<evidence type="ECO:0000256" key="6">
    <source>
        <dbReference type="ARBA" id="ARBA00023012"/>
    </source>
</evidence>
<evidence type="ECO:0000256" key="4">
    <source>
        <dbReference type="ARBA" id="ARBA00022679"/>
    </source>
</evidence>
<accession>A0A4P7VR35</accession>
<dbReference type="CDD" id="cd00075">
    <property type="entry name" value="HATPase"/>
    <property type="match status" value="1"/>
</dbReference>
<organism evidence="9 10">
    <name type="scientific">Muribaculum gordoncarteri</name>
    <dbReference type="NCBI Taxonomy" id="2530390"/>
    <lineage>
        <taxon>Bacteria</taxon>
        <taxon>Pseudomonadati</taxon>
        <taxon>Bacteroidota</taxon>
        <taxon>Bacteroidia</taxon>
        <taxon>Bacteroidales</taxon>
        <taxon>Muribaculaceae</taxon>
        <taxon>Muribaculum</taxon>
    </lineage>
</organism>
<evidence type="ECO:0000259" key="8">
    <source>
        <dbReference type="PROSITE" id="PS50109"/>
    </source>
</evidence>
<dbReference type="PRINTS" id="PR00344">
    <property type="entry name" value="BCTRLSENSOR"/>
</dbReference>
<dbReference type="PANTHER" id="PTHR45453">
    <property type="entry name" value="PHOSPHATE REGULON SENSOR PROTEIN PHOR"/>
    <property type="match status" value="1"/>
</dbReference>